<dbReference type="PANTHER" id="PTHR12770">
    <property type="entry name" value="RUS1 FAMILY PROTEIN C16ORF58"/>
    <property type="match status" value="1"/>
</dbReference>
<protein>
    <submittedName>
        <fullName evidence="4">Uncharacterized protein</fullName>
    </submittedName>
</protein>
<evidence type="ECO:0000259" key="3">
    <source>
        <dbReference type="Pfam" id="PF24160"/>
    </source>
</evidence>
<dbReference type="InterPro" id="IPR055412">
    <property type="entry name" value="UVB_sens_C"/>
</dbReference>
<dbReference type="Pfam" id="PF24160">
    <property type="entry name" value="UVB_sens_C"/>
    <property type="match status" value="1"/>
</dbReference>
<evidence type="ECO:0000256" key="1">
    <source>
        <dbReference type="ARBA" id="ARBA00007558"/>
    </source>
</evidence>
<sequence>MLRTTLPRLSTQTARLSLNHRTLCSSSVLLQRISNSSKPKETSEHTDILEVKQLVRIGLKQHVKTLQLSSSTGFTLKDKSPDTVVEYDLTSQEHSEIKSNTFGLNALHVLKHNTILAFLPKGYPHSVSKEYLPFTSWQFLQNICGSTTGVLSTQSLLFAVGLGSGSIPLAAALNWIIKDGLGQLGGVVYASVTSDRFDSDPKRHRFYATVAMQCASLLELTTPFFPGMFLVIASFSNIGKNIAWLASAATKAQLNKTFALRDNLGDITGKSGSQSTAAGLAGTGLGIAISALIGSSFTNVFAVFIPLSILSIYANYRSNLVVTTPSLNLQRAEILFENFLRKSQDGVEALTPAEVAHEETFVKMYRSVFRVPMILEPKLHRCMRKLKTEDVAQALSSNNLNYPEKYYTLIHRTADSPQVYLWYDSKAKSADIMKGLLHACLIRKELESIPVNQLNSSKSTELIRNTHIQVDQGFTQLHHALLQKGWDLENVFVSSGDRHLDISRT</sequence>
<comment type="similarity">
    <text evidence="1">Belongs to the RUS1 family.</text>
</comment>
<dbReference type="InterPro" id="IPR054549">
    <property type="entry name" value="UVB_sens_RUS_dom"/>
</dbReference>
<reference evidence="4 5" key="1">
    <citation type="submission" date="2023-04" db="EMBL/GenBank/DDBJ databases">
        <title>Genome of Basidiobolus ranarum AG-B5.</title>
        <authorList>
            <person name="Stajich J.E."/>
            <person name="Carter-House D."/>
            <person name="Gryganskyi A."/>
        </authorList>
    </citation>
    <scope>NUCLEOTIDE SEQUENCE [LARGE SCALE GENOMIC DNA]</scope>
    <source>
        <strain evidence="4 5">AG-B5</strain>
    </source>
</reference>
<evidence type="ECO:0000313" key="5">
    <source>
        <dbReference type="Proteomes" id="UP001479436"/>
    </source>
</evidence>
<dbReference type="Pfam" id="PF04884">
    <property type="entry name" value="UVB_sens_prot"/>
    <property type="match status" value="1"/>
</dbReference>
<dbReference type="Proteomes" id="UP001479436">
    <property type="component" value="Unassembled WGS sequence"/>
</dbReference>
<feature type="domain" description="Protein root UVB sensitive/RUS" evidence="2">
    <location>
        <begin position="113"/>
        <end position="342"/>
    </location>
</feature>
<name>A0ABR2X3Z3_9FUNG</name>
<gene>
    <name evidence="4" type="ORF">K7432_000831</name>
</gene>
<evidence type="ECO:0000259" key="2">
    <source>
        <dbReference type="Pfam" id="PF04884"/>
    </source>
</evidence>
<proteinExistence type="inferred from homology"/>
<dbReference type="InterPro" id="IPR006968">
    <property type="entry name" value="RUS_fam"/>
</dbReference>
<dbReference type="PANTHER" id="PTHR12770:SF22">
    <property type="entry name" value="PROTEIN ROOT UVB SENSITIVE 1, CHLOROPLASTIC"/>
    <property type="match status" value="1"/>
</dbReference>
<feature type="domain" description="Root UVB sensitive protein C-terminal" evidence="3">
    <location>
        <begin position="350"/>
        <end position="490"/>
    </location>
</feature>
<comment type="caution">
    <text evidence="4">The sequence shown here is derived from an EMBL/GenBank/DDBJ whole genome shotgun (WGS) entry which is preliminary data.</text>
</comment>
<accession>A0ABR2X3Z3</accession>
<evidence type="ECO:0000313" key="4">
    <source>
        <dbReference type="EMBL" id="KAK9768492.1"/>
    </source>
</evidence>
<organism evidence="4 5">
    <name type="scientific">Basidiobolus ranarum</name>
    <dbReference type="NCBI Taxonomy" id="34480"/>
    <lineage>
        <taxon>Eukaryota</taxon>
        <taxon>Fungi</taxon>
        <taxon>Fungi incertae sedis</taxon>
        <taxon>Zoopagomycota</taxon>
        <taxon>Entomophthoromycotina</taxon>
        <taxon>Basidiobolomycetes</taxon>
        <taxon>Basidiobolales</taxon>
        <taxon>Basidiobolaceae</taxon>
        <taxon>Basidiobolus</taxon>
    </lineage>
</organism>
<dbReference type="EMBL" id="JASJQH010000016">
    <property type="protein sequence ID" value="KAK9768492.1"/>
    <property type="molecule type" value="Genomic_DNA"/>
</dbReference>
<keyword evidence="5" id="KW-1185">Reference proteome</keyword>